<protein>
    <submittedName>
        <fullName evidence="1">Phytanoyl-CoA dioxygenase</fullName>
    </submittedName>
</protein>
<proteinExistence type="predicted"/>
<keyword evidence="1" id="KW-0560">Oxidoreductase</keyword>
<dbReference type="InterPro" id="IPR008775">
    <property type="entry name" value="Phytyl_CoA_dOase-like"/>
</dbReference>
<dbReference type="STRING" id="661478.OP10G_3472"/>
<dbReference type="KEGG" id="fgi:OP10G_3472"/>
<reference evidence="1 2" key="1">
    <citation type="journal article" date="2014" name="PLoS ONE">
        <title>The first complete genome sequence of the class fimbriimonadia in the phylum armatimonadetes.</title>
        <authorList>
            <person name="Hu Z.Y."/>
            <person name="Wang Y.Z."/>
            <person name="Im W.T."/>
            <person name="Wang S.Y."/>
            <person name="Zhao G.P."/>
            <person name="Zheng H.J."/>
            <person name="Quan Z.X."/>
        </authorList>
    </citation>
    <scope>NUCLEOTIDE SEQUENCE [LARGE SCALE GENOMIC DNA]</scope>
    <source>
        <strain evidence="1">Gsoil 348</strain>
    </source>
</reference>
<gene>
    <name evidence="1" type="ORF">OP10G_3472</name>
</gene>
<sequence length="284" mass="31699">MPAVDLDLAKAAATFARDGFCLVEGLFDPDECDRYTQHFMDLRSEERPGDFAGVDLSSEDPLKRYPRMIHMHRWDSVSMTWATDPRLAIVMTAILGRRPYMVQTMLYFKPAGGRGQALHQDNSYLRAQPGTCLAAWLALDDCDEENGCLQVVPGTHDLPLLCTVKADTSQSFTDVTVPLPEGMAPLPVIMKRGDVLFFNGSVVHGSFPNTSRDRFRRALIGHYLTGDAERVGEFYHPIYTMDGEQVELGVSPASTRCGHWVDVDGTPVVEEIDAAEHDRQVRHE</sequence>
<keyword evidence="2" id="KW-1185">Reference proteome</keyword>
<dbReference type="OrthoDB" id="9773830at2"/>
<dbReference type="SUPFAM" id="SSF51197">
    <property type="entry name" value="Clavaminate synthase-like"/>
    <property type="match status" value="1"/>
</dbReference>
<dbReference type="eggNOG" id="COG5285">
    <property type="taxonomic scope" value="Bacteria"/>
</dbReference>
<organism evidence="1 2">
    <name type="scientific">Fimbriimonas ginsengisoli Gsoil 348</name>
    <dbReference type="NCBI Taxonomy" id="661478"/>
    <lineage>
        <taxon>Bacteria</taxon>
        <taxon>Bacillati</taxon>
        <taxon>Armatimonadota</taxon>
        <taxon>Fimbriimonadia</taxon>
        <taxon>Fimbriimonadales</taxon>
        <taxon>Fimbriimonadaceae</taxon>
        <taxon>Fimbriimonas</taxon>
    </lineage>
</organism>
<keyword evidence="1" id="KW-0223">Dioxygenase</keyword>
<dbReference type="EMBL" id="CP007139">
    <property type="protein sequence ID" value="AIE86840.1"/>
    <property type="molecule type" value="Genomic_DNA"/>
</dbReference>
<evidence type="ECO:0000313" key="1">
    <source>
        <dbReference type="EMBL" id="AIE86840.1"/>
    </source>
</evidence>
<dbReference type="Proteomes" id="UP000027982">
    <property type="component" value="Chromosome"/>
</dbReference>
<dbReference type="HOGENOM" id="CLU_048953_6_0_0"/>
<name>A0A068NVM0_FIMGI</name>
<dbReference type="PANTHER" id="PTHR20883">
    <property type="entry name" value="PHYTANOYL-COA DIOXYGENASE DOMAIN CONTAINING 1"/>
    <property type="match status" value="1"/>
</dbReference>
<dbReference type="Pfam" id="PF05721">
    <property type="entry name" value="PhyH"/>
    <property type="match status" value="1"/>
</dbReference>
<dbReference type="GO" id="GO:0005506">
    <property type="term" value="F:iron ion binding"/>
    <property type="evidence" value="ECO:0007669"/>
    <property type="project" value="UniProtKB-ARBA"/>
</dbReference>
<dbReference type="PANTHER" id="PTHR20883:SF48">
    <property type="entry name" value="ECTOINE DIOXYGENASE"/>
    <property type="match status" value="1"/>
</dbReference>
<dbReference type="RefSeq" id="WP_025229224.1">
    <property type="nucleotide sequence ID" value="NZ_CP007139.1"/>
</dbReference>
<dbReference type="Gene3D" id="2.60.120.620">
    <property type="entry name" value="q2cbj1_9rhob like domain"/>
    <property type="match status" value="1"/>
</dbReference>
<dbReference type="AlphaFoldDB" id="A0A068NVM0"/>
<dbReference type="GO" id="GO:0016706">
    <property type="term" value="F:2-oxoglutarate-dependent dioxygenase activity"/>
    <property type="evidence" value="ECO:0007669"/>
    <property type="project" value="UniProtKB-ARBA"/>
</dbReference>
<evidence type="ECO:0000313" key="2">
    <source>
        <dbReference type="Proteomes" id="UP000027982"/>
    </source>
</evidence>
<accession>A0A068NVM0</accession>